<feature type="region of interest" description="Disordered" evidence="1">
    <location>
        <begin position="151"/>
        <end position="172"/>
    </location>
</feature>
<gene>
    <name evidence="2" type="ORF">RhiirC2_779819</name>
</gene>
<accession>A0A2N1N8S9</accession>
<dbReference type="EMBL" id="LLXL01000628">
    <property type="protein sequence ID" value="PKK70335.1"/>
    <property type="molecule type" value="Genomic_DNA"/>
</dbReference>
<comment type="caution">
    <text evidence="2">The sequence shown here is derived from an EMBL/GenBank/DDBJ whole genome shotgun (WGS) entry which is preliminary data.</text>
</comment>
<dbReference type="VEuPathDB" id="FungiDB:RhiirA1_462709"/>
<organism evidence="2 3">
    <name type="scientific">Rhizophagus irregularis</name>
    <dbReference type="NCBI Taxonomy" id="588596"/>
    <lineage>
        <taxon>Eukaryota</taxon>
        <taxon>Fungi</taxon>
        <taxon>Fungi incertae sedis</taxon>
        <taxon>Mucoromycota</taxon>
        <taxon>Glomeromycotina</taxon>
        <taxon>Glomeromycetes</taxon>
        <taxon>Glomerales</taxon>
        <taxon>Glomeraceae</taxon>
        <taxon>Rhizophagus</taxon>
    </lineage>
</organism>
<protein>
    <submittedName>
        <fullName evidence="2">Uncharacterized protein</fullName>
    </submittedName>
</protein>
<dbReference type="AlphaFoldDB" id="A0A2N1N8S9"/>
<evidence type="ECO:0000256" key="1">
    <source>
        <dbReference type="SAM" id="MobiDB-lite"/>
    </source>
</evidence>
<reference evidence="2 3" key="2">
    <citation type="submission" date="2017-10" db="EMBL/GenBank/DDBJ databases">
        <title>Extensive intraspecific genome diversity in a model arbuscular mycorrhizal fungus.</title>
        <authorList>
            <person name="Chen E.C.H."/>
            <person name="Morin E."/>
            <person name="Baudet D."/>
            <person name="Noel J."/>
            <person name="Ndikumana S."/>
            <person name="Charron P."/>
            <person name="St-Onge C."/>
            <person name="Giorgi J."/>
            <person name="Grigoriev I.V."/>
            <person name="Roux C."/>
            <person name="Martin F.M."/>
            <person name="Corradi N."/>
        </authorList>
    </citation>
    <scope>NUCLEOTIDE SEQUENCE [LARGE SCALE GENOMIC DNA]</scope>
    <source>
        <strain evidence="2 3">C2</strain>
    </source>
</reference>
<name>A0A2N1N8S9_9GLOM</name>
<evidence type="ECO:0000313" key="3">
    <source>
        <dbReference type="Proteomes" id="UP000233469"/>
    </source>
</evidence>
<evidence type="ECO:0000313" key="2">
    <source>
        <dbReference type="EMBL" id="PKK70335.1"/>
    </source>
</evidence>
<reference evidence="2 3" key="1">
    <citation type="submission" date="2016-04" db="EMBL/GenBank/DDBJ databases">
        <title>Genome analyses suggest a sexual origin of heterokaryosis in a supposedly ancient asexual fungus.</title>
        <authorList>
            <person name="Ropars J."/>
            <person name="Sedzielewska K."/>
            <person name="Noel J."/>
            <person name="Charron P."/>
            <person name="Farinelli L."/>
            <person name="Marton T."/>
            <person name="Kruger M."/>
            <person name="Pelin A."/>
            <person name="Brachmann A."/>
            <person name="Corradi N."/>
        </authorList>
    </citation>
    <scope>NUCLEOTIDE SEQUENCE [LARGE SCALE GENOMIC DNA]</scope>
    <source>
        <strain evidence="2 3">C2</strain>
    </source>
</reference>
<proteinExistence type="predicted"/>
<sequence length="180" mass="19978">MHKLADRVTTLEKTHVHTHNSQIFSMPSNETPPVNTQFTSKSTPFINTNVNVKKQKIAVPVNKNTKVTSSNVMTTVVNTQTCGPSPVKTEQMEEIIINNPLNEPTMSNSNINMLSSSSSIDSRLDFFEKNMEQAFGKLDAVTKFIEKTSNIPPYINDNNNNNTSTGTSSSPITIFNELQQ</sequence>
<dbReference type="Proteomes" id="UP000233469">
    <property type="component" value="Unassembled WGS sequence"/>
</dbReference>